<dbReference type="GO" id="GO:0004519">
    <property type="term" value="F:endonuclease activity"/>
    <property type="evidence" value="ECO:0007669"/>
    <property type="project" value="UniProtKB-KW"/>
</dbReference>
<organism evidence="5 6">
    <name type="scientific">Actinoplanes regularis</name>
    <dbReference type="NCBI Taxonomy" id="52697"/>
    <lineage>
        <taxon>Bacteria</taxon>
        <taxon>Bacillati</taxon>
        <taxon>Actinomycetota</taxon>
        <taxon>Actinomycetes</taxon>
        <taxon>Micromonosporales</taxon>
        <taxon>Micromonosporaceae</taxon>
        <taxon>Actinoplanes</taxon>
    </lineage>
</organism>
<dbReference type="EMBL" id="FZNR01000041">
    <property type="protein sequence ID" value="SNT11764.1"/>
    <property type="molecule type" value="Genomic_DNA"/>
</dbReference>
<keyword evidence="6" id="KW-1185">Reference proteome</keyword>
<reference evidence="5 6" key="1">
    <citation type="submission" date="2017-06" db="EMBL/GenBank/DDBJ databases">
        <authorList>
            <person name="Kim H.J."/>
            <person name="Triplett B.A."/>
        </authorList>
    </citation>
    <scope>NUCLEOTIDE SEQUENCE [LARGE SCALE GENOMIC DNA]</scope>
    <source>
        <strain evidence="5 6">DSM 43151</strain>
    </source>
</reference>
<dbReference type="InterPro" id="IPR044925">
    <property type="entry name" value="His-Me_finger_sf"/>
</dbReference>
<evidence type="ECO:0000313" key="5">
    <source>
        <dbReference type="EMBL" id="SNT11764.1"/>
    </source>
</evidence>
<evidence type="ECO:0000313" key="6">
    <source>
        <dbReference type="Proteomes" id="UP000198415"/>
    </source>
</evidence>
<dbReference type="AlphaFoldDB" id="A0A239K3M7"/>
<evidence type="ECO:0000256" key="3">
    <source>
        <dbReference type="SAM" id="MobiDB-lite"/>
    </source>
</evidence>
<protein>
    <submittedName>
        <fullName evidence="5">Endonuclease I</fullName>
    </submittedName>
</protein>
<dbReference type="GO" id="GO:0016787">
    <property type="term" value="F:hydrolase activity"/>
    <property type="evidence" value="ECO:0007669"/>
    <property type="project" value="UniProtKB-KW"/>
</dbReference>
<dbReference type="Pfam" id="PF04231">
    <property type="entry name" value="Endonuclease_1"/>
    <property type="match status" value="1"/>
</dbReference>
<keyword evidence="4" id="KW-0732">Signal</keyword>
<feature type="chain" id="PRO_5012760296" evidence="4">
    <location>
        <begin position="30"/>
        <end position="261"/>
    </location>
</feature>
<keyword evidence="2" id="KW-0378">Hydrolase</keyword>
<dbReference type="InterPro" id="IPR007346">
    <property type="entry name" value="Endonuclease-I"/>
</dbReference>
<dbReference type="OrthoDB" id="9800417at2"/>
<proteinExistence type="predicted"/>
<dbReference type="PANTHER" id="PTHR33607:SF2">
    <property type="entry name" value="ENDONUCLEASE-1"/>
    <property type="match status" value="1"/>
</dbReference>
<dbReference type="Proteomes" id="UP000198415">
    <property type="component" value="Unassembled WGS sequence"/>
</dbReference>
<name>A0A239K3M7_9ACTN</name>
<feature type="region of interest" description="Disordered" evidence="3">
    <location>
        <begin position="135"/>
        <end position="168"/>
    </location>
</feature>
<keyword evidence="1" id="KW-0540">Nuclease</keyword>
<sequence>MTHRRVVALATTALTGLLAVGVPQSPAAAADYYAGTSGKSGEALKDALHDIIATHVTTLSYEQVWKALGETDRDPAKPQNVITLYTGASMPWSQHGSATTQWNREHVWAKSHGAFGIARGAGTDLHHLRPEKVPINSERSNKDFDDGGPLAETAPGNHTDSDSWEPGDAVKGDVARMIFYMAVRYEGGDGGPDLEVDDATSRDKKPRIGRLSALLEWNAEDPPDHFERNRNEVIFSRYQHNRNPFIDHPEWVDSIFETARR</sequence>
<evidence type="ECO:0000256" key="1">
    <source>
        <dbReference type="ARBA" id="ARBA00022722"/>
    </source>
</evidence>
<feature type="signal peptide" evidence="4">
    <location>
        <begin position="1"/>
        <end position="29"/>
    </location>
</feature>
<evidence type="ECO:0000256" key="2">
    <source>
        <dbReference type="ARBA" id="ARBA00022801"/>
    </source>
</evidence>
<dbReference type="SUPFAM" id="SSF54060">
    <property type="entry name" value="His-Me finger endonucleases"/>
    <property type="match status" value="1"/>
</dbReference>
<keyword evidence="5" id="KW-0255">Endonuclease</keyword>
<gene>
    <name evidence="5" type="ORF">SAMN06264365_14118</name>
</gene>
<evidence type="ECO:0000256" key="4">
    <source>
        <dbReference type="SAM" id="SignalP"/>
    </source>
</evidence>
<accession>A0A239K3M7</accession>
<dbReference type="RefSeq" id="WP_089299188.1">
    <property type="nucleotide sequence ID" value="NZ_BOMU01000133.1"/>
</dbReference>
<dbReference type="PANTHER" id="PTHR33607">
    <property type="entry name" value="ENDONUCLEASE-1"/>
    <property type="match status" value="1"/>
</dbReference>